<evidence type="ECO:0000313" key="3">
    <source>
        <dbReference type="EMBL" id="MBB5154657.1"/>
    </source>
</evidence>
<dbReference type="AlphaFoldDB" id="A0A840Q3V0"/>
<dbReference type="Pfam" id="PF12079">
    <property type="entry name" value="DUF3558"/>
    <property type="match status" value="1"/>
</dbReference>
<feature type="chain" id="PRO_5032521702" description="DUF3558 domain-containing protein" evidence="2">
    <location>
        <begin position="28"/>
        <end position="190"/>
    </location>
</feature>
<organism evidence="3 4">
    <name type="scientific">Saccharopolyspora phatthalungensis</name>
    <dbReference type="NCBI Taxonomy" id="664693"/>
    <lineage>
        <taxon>Bacteria</taxon>
        <taxon>Bacillati</taxon>
        <taxon>Actinomycetota</taxon>
        <taxon>Actinomycetes</taxon>
        <taxon>Pseudonocardiales</taxon>
        <taxon>Pseudonocardiaceae</taxon>
        <taxon>Saccharopolyspora</taxon>
    </lineage>
</organism>
<evidence type="ECO:0000256" key="1">
    <source>
        <dbReference type="SAM" id="MobiDB-lite"/>
    </source>
</evidence>
<reference evidence="3 4" key="1">
    <citation type="submission" date="2020-08" db="EMBL/GenBank/DDBJ databases">
        <title>Sequencing the genomes of 1000 actinobacteria strains.</title>
        <authorList>
            <person name="Klenk H.-P."/>
        </authorList>
    </citation>
    <scope>NUCLEOTIDE SEQUENCE [LARGE SCALE GENOMIC DNA]</scope>
    <source>
        <strain evidence="3 4">DSM 45584</strain>
    </source>
</reference>
<dbReference type="Proteomes" id="UP000584374">
    <property type="component" value="Unassembled WGS sequence"/>
</dbReference>
<dbReference type="EMBL" id="JACHIW010000001">
    <property type="protein sequence ID" value="MBB5154657.1"/>
    <property type="molecule type" value="Genomic_DNA"/>
</dbReference>
<evidence type="ECO:0000313" key="4">
    <source>
        <dbReference type="Proteomes" id="UP000584374"/>
    </source>
</evidence>
<keyword evidence="2" id="KW-0732">Signal</keyword>
<accession>A0A840Q3V0</accession>
<keyword evidence="4" id="KW-1185">Reference proteome</keyword>
<sequence length="190" mass="19723">MSVRRWGWLFGVALLGMVSGCTPGAQAPPAAAPTTRTSTAEESAPESPAPSITRKVPPEQRKKLAELPADQLCGLVDPGELSALAFPVDAGKSREIGFDPQVRGCSFEARNGKRSVLIGAQPEGFAMLGRDEVNLGTVRGTQTMHASDCTVFAGVAGATLQISVTAGEADTDQCAKAQLVTQYVLAALVV</sequence>
<gene>
    <name evidence="3" type="ORF">BJ970_002191</name>
</gene>
<dbReference type="RefSeq" id="WP_184726139.1">
    <property type="nucleotide sequence ID" value="NZ_JACHIW010000001.1"/>
</dbReference>
<comment type="caution">
    <text evidence="3">The sequence shown here is derived from an EMBL/GenBank/DDBJ whole genome shotgun (WGS) entry which is preliminary data.</text>
</comment>
<dbReference type="InterPro" id="IPR024520">
    <property type="entry name" value="DUF3558"/>
</dbReference>
<name>A0A840Q3V0_9PSEU</name>
<evidence type="ECO:0000256" key="2">
    <source>
        <dbReference type="SAM" id="SignalP"/>
    </source>
</evidence>
<feature type="signal peptide" evidence="2">
    <location>
        <begin position="1"/>
        <end position="27"/>
    </location>
</feature>
<feature type="compositionally biased region" description="Low complexity" evidence="1">
    <location>
        <begin position="27"/>
        <end position="51"/>
    </location>
</feature>
<proteinExistence type="predicted"/>
<feature type="region of interest" description="Disordered" evidence="1">
    <location>
        <begin position="24"/>
        <end position="57"/>
    </location>
</feature>
<dbReference type="PROSITE" id="PS51257">
    <property type="entry name" value="PROKAR_LIPOPROTEIN"/>
    <property type="match status" value="1"/>
</dbReference>
<protein>
    <recommendedName>
        <fullName evidence="5">DUF3558 domain-containing protein</fullName>
    </recommendedName>
</protein>
<evidence type="ECO:0008006" key="5">
    <source>
        <dbReference type="Google" id="ProtNLM"/>
    </source>
</evidence>